<protein>
    <submittedName>
        <fullName evidence="1">Uncharacterized protein</fullName>
    </submittedName>
</protein>
<dbReference type="Proteomes" id="UP000317257">
    <property type="component" value="Unassembled WGS sequence"/>
</dbReference>
<accession>A0A5C6GFF2</accession>
<evidence type="ECO:0000313" key="2">
    <source>
        <dbReference type="Proteomes" id="UP000317257"/>
    </source>
</evidence>
<comment type="caution">
    <text evidence="1">The sequence shown here is derived from an EMBL/GenBank/DDBJ whole genome shotgun (WGS) entry which is preliminary data.</text>
</comment>
<reference evidence="2" key="1">
    <citation type="submission" date="2018-12" db="EMBL/GenBank/DDBJ databases">
        <title>The complete genome of Metarhizium rileyi, a key fungal pathogen of Lepidoptera.</title>
        <authorList>
            <person name="Binneck E."/>
            <person name="Lastra C.C.L."/>
            <person name="Sosa-Gomez D.R."/>
        </authorList>
    </citation>
    <scope>NUCLEOTIDE SEQUENCE [LARGE SCALE GENOMIC DNA]</scope>
    <source>
        <strain evidence="2">Cep018-CH2</strain>
    </source>
</reference>
<sequence length="243" mass="26753">MPPRSALILRKTMDTFFDAEIENESVYGLPVPPSDELLPEGTEYNPSPFLGCTDPRDIGVIAGTYDWHTQILDMSNSGSQGFVMPGFGNQSQAAAATDFPPADVADPTIGPAASPLRVESSSRGTKWTGEMDAFFLERKRKGEKYTVIVGQMNKEFDVSLNPNILSKRFKSIAKLASKDAVVNKAVHIATPRIIGTIKEEIKKLGAPDDDNLDEVDREMLRQLPELLNNVAVEMWIQAKVRCV</sequence>
<name>A0A5C6GFF2_METRR</name>
<dbReference type="AlphaFoldDB" id="A0A5C6GFF2"/>
<organism evidence="1 2">
    <name type="scientific">Metarhizium rileyi (strain RCEF 4871)</name>
    <name type="common">Nomuraea rileyi</name>
    <dbReference type="NCBI Taxonomy" id="1649241"/>
    <lineage>
        <taxon>Eukaryota</taxon>
        <taxon>Fungi</taxon>
        <taxon>Dikarya</taxon>
        <taxon>Ascomycota</taxon>
        <taxon>Pezizomycotina</taxon>
        <taxon>Sordariomycetes</taxon>
        <taxon>Hypocreomycetidae</taxon>
        <taxon>Hypocreales</taxon>
        <taxon>Clavicipitaceae</taxon>
        <taxon>Metarhizium</taxon>
    </lineage>
</organism>
<evidence type="ECO:0000313" key="1">
    <source>
        <dbReference type="EMBL" id="TWU76230.1"/>
    </source>
</evidence>
<gene>
    <name evidence="1" type="ORF">ED733_004483</name>
</gene>
<proteinExistence type="predicted"/>
<dbReference type="EMBL" id="SBHS01000005">
    <property type="protein sequence ID" value="TWU76230.1"/>
    <property type="molecule type" value="Genomic_DNA"/>
</dbReference>